<gene>
    <name evidence="4" type="ORF">CS076_13055</name>
    <name evidence="5" type="ORF">CS078_00160</name>
</gene>
<evidence type="ECO:0000256" key="2">
    <source>
        <dbReference type="SAM" id="SignalP"/>
    </source>
</evidence>
<evidence type="ECO:0000313" key="6">
    <source>
        <dbReference type="Proteomes" id="UP000282140"/>
    </source>
</evidence>
<comment type="caution">
    <text evidence="4">The sequence shown here is derived from an EMBL/GenBank/DDBJ whole genome shotgun (WGS) entry which is preliminary data.</text>
</comment>
<proteinExistence type="inferred from homology"/>
<dbReference type="RefSeq" id="WP_121732539.1">
    <property type="nucleotide sequence ID" value="NZ_PEGA01000012.1"/>
</dbReference>
<dbReference type="InterPro" id="IPR004861">
    <property type="entry name" value="Siw14-like"/>
</dbReference>
<feature type="signal peptide" evidence="2">
    <location>
        <begin position="1"/>
        <end position="23"/>
    </location>
</feature>
<dbReference type="GO" id="GO:0016791">
    <property type="term" value="F:phosphatase activity"/>
    <property type="evidence" value="ECO:0007669"/>
    <property type="project" value="TreeGrafter"/>
</dbReference>
<dbReference type="PROSITE" id="PS00383">
    <property type="entry name" value="TYR_PHOSPHATASE_1"/>
    <property type="match status" value="1"/>
</dbReference>
<keyword evidence="6" id="KW-1185">Reference proteome</keyword>
<accession>A0A3L8CPK8</accession>
<dbReference type="InterPro" id="IPR029021">
    <property type="entry name" value="Prot-tyrosine_phosphatase-like"/>
</dbReference>
<protein>
    <submittedName>
        <fullName evidence="4">Protein tyrosine phosphatase</fullName>
    </submittedName>
</protein>
<evidence type="ECO:0000313" key="7">
    <source>
        <dbReference type="Proteomes" id="UP000282672"/>
    </source>
</evidence>
<evidence type="ECO:0000256" key="1">
    <source>
        <dbReference type="ARBA" id="ARBA00009580"/>
    </source>
</evidence>
<sequence>MSKIFSSICLSLLALFMVSLALAGDIASTRPAQWAQSVDRQYNLFRMTPNLYRSALPDSGVVPLLATLKVKTVVNFLPEADSRWLAVPGINQIQMPYRTNHVDDAQIIAALRTLQTAEADGPVLMHCKHGSDRTGLIAAMYRVVLQGWSKEDALNEMTTGGFGDSSHFKDSVRYMMQADTDRLRTALANGECSTSAFAVCSMKNWFQSANLESVTQPAK</sequence>
<dbReference type="InterPro" id="IPR000387">
    <property type="entry name" value="Tyr_Pase_dom"/>
</dbReference>
<dbReference type="Proteomes" id="UP000282672">
    <property type="component" value="Unassembled WGS sequence"/>
</dbReference>
<dbReference type="PANTHER" id="PTHR31126">
    <property type="entry name" value="TYROSINE-PROTEIN PHOSPHATASE"/>
    <property type="match status" value="1"/>
</dbReference>
<dbReference type="Pfam" id="PF03162">
    <property type="entry name" value="Y_phosphatase2"/>
    <property type="match status" value="1"/>
</dbReference>
<dbReference type="Proteomes" id="UP000282140">
    <property type="component" value="Unassembled WGS sequence"/>
</dbReference>
<dbReference type="Gene3D" id="3.90.190.10">
    <property type="entry name" value="Protein tyrosine phosphatase superfamily"/>
    <property type="match status" value="1"/>
</dbReference>
<dbReference type="PROSITE" id="PS50056">
    <property type="entry name" value="TYR_PHOSPHATASE_2"/>
    <property type="match status" value="1"/>
</dbReference>
<dbReference type="AlphaFoldDB" id="A0A3L8CPK8"/>
<dbReference type="EMBL" id="PEGA01000012">
    <property type="protein sequence ID" value="RLU09863.1"/>
    <property type="molecule type" value="Genomic_DNA"/>
</dbReference>
<reference evidence="6 7" key="1">
    <citation type="journal article" date="2018" name="Front. Microbiol.">
        <title>Discovery of Phloeophagus Beetles as a Source of Pseudomonas Strains That Produce Potentially New Bioactive Substances and Description of Pseudomonas bohemica sp. nov.</title>
        <authorList>
            <person name="Saati-Santamaria Z."/>
            <person name="Lopez-Mondejar R."/>
            <person name="Jimenez-Gomez A."/>
            <person name="Diez-Mendez A."/>
            <person name="Vetrovsky T."/>
            <person name="Igual J.M."/>
            <person name="Velazquez E."/>
            <person name="Kolarik M."/>
            <person name="Rivas R."/>
            <person name="Garcia-Fraile P."/>
        </authorList>
    </citation>
    <scope>NUCLEOTIDE SEQUENCE [LARGE SCALE GENOMIC DNA]</scope>
    <source>
        <strain evidence="4 7">A2-NA12</strain>
        <strain evidence="5 6">A2-NA13</strain>
    </source>
</reference>
<dbReference type="InterPro" id="IPR016130">
    <property type="entry name" value="Tyr_Pase_AS"/>
</dbReference>
<dbReference type="SUPFAM" id="SSF52799">
    <property type="entry name" value="(Phosphotyrosine protein) phosphatases II"/>
    <property type="match status" value="1"/>
</dbReference>
<comment type="similarity">
    <text evidence="1">Belongs to the protein-tyrosine phosphatase family.</text>
</comment>
<name>A0A3L8CPK8_9PSED</name>
<keyword evidence="2" id="KW-0732">Signal</keyword>
<dbReference type="EMBL" id="PEGB01000001">
    <property type="protein sequence ID" value="RLU12152.1"/>
    <property type="molecule type" value="Genomic_DNA"/>
</dbReference>
<dbReference type="PANTHER" id="PTHR31126:SF72">
    <property type="entry name" value="DUAL SPECIFICITY PROTEIN PHOSPHATASE TPBA"/>
    <property type="match status" value="1"/>
</dbReference>
<organism evidence="4 7">
    <name type="scientific">Pseudomonas prosekii</name>
    <dbReference type="NCBI Taxonomy" id="1148509"/>
    <lineage>
        <taxon>Bacteria</taxon>
        <taxon>Pseudomonadati</taxon>
        <taxon>Pseudomonadota</taxon>
        <taxon>Gammaproteobacteria</taxon>
        <taxon>Pseudomonadales</taxon>
        <taxon>Pseudomonadaceae</taxon>
        <taxon>Pseudomonas</taxon>
    </lineage>
</organism>
<feature type="chain" id="PRO_5044594829" evidence="2">
    <location>
        <begin position="24"/>
        <end position="219"/>
    </location>
</feature>
<evidence type="ECO:0000259" key="3">
    <source>
        <dbReference type="PROSITE" id="PS50056"/>
    </source>
</evidence>
<evidence type="ECO:0000313" key="4">
    <source>
        <dbReference type="EMBL" id="RLU09863.1"/>
    </source>
</evidence>
<evidence type="ECO:0000313" key="5">
    <source>
        <dbReference type="EMBL" id="RLU12152.1"/>
    </source>
</evidence>
<feature type="domain" description="Tyrosine specific protein phosphatases" evidence="3">
    <location>
        <begin position="105"/>
        <end position="157"/>
    </location>
</feature>